<gene>
    <name evidence="4" type="ORF">SAMN05443248_6412</name>
</gene>
<dbReference type="Gene3D" id="3.30.365.10">
    <property type="entry name" value="Aldehyde oxidase/xanthine dehydrogenase, molybdopterin binding domain"/>
    <property type="match status" value="4"/>
</dbReference>
<dbReference type="InterPro" id="IPR046867">
    <property type="entry name" value="AldOxase/xan_DH_MoCoBD2"/>
</dbReference>
<sequence length="797" mass="85105">MLTKHRSLLSDTEVPCALAKFGIGQPMPRLEDRRFITGTGQYVDDFGGPNILHAVFLRSVHAHAEIRSIDTSAARAARGVVAVFTGADWQGEGFSGLPLRPSINQADGSPIATAPRPGLAIGRVRHVGECVAMIVAETARQAEDALELIRVEYAPVDCIVDARHALDHGAPTIWPNNVSGNLAFTWRVGDAEKTSRALAGAAHVVTLDLVNNRIVPNSMETRGVTVRRDSESGNLTLSGSIQNPFGFQGLLCELFGWPKEKLRCKADDVGGGFGCKNQLQPEHAMMVFAGEKLQRSIKWINDRSESFVSDAHARDLVSTVRLGLDSSGRFVALAVDTIANLGAYMSTNGALIPTLPTAAVLGGAYTIPNISMEVRAAFTNTVPVDAYRGAGRPEATYLLERTIDVAARVTGISPIKLRRINLIKPSQLPYSTALARKIDVGDFTTVMERATELADISGFAKRAKAARKRNASRGIGVAFYLEATLGPPSDAARIEFAQDGRAVLSVGTQSNGQGHETTFSQIAAAQFGIAPDQIAFRQADTDATPEGGGHGGSRSLQLGGTAVLLAARAIIEKGKRIASNLLEADEHDVDYKPGEYRIAGTDRNVSFLDVVKASFDPARLPLGEKPGLDESARYEREDFNYPNGCHVCEVEIDLATGVARIANYTVVDDFGRIINPLIVRGQVIGGVVQGIGQALLENTSYDASGQLRTASFMDYCLPRADNLPPVNVTLYEDAPTQTNPLGAKGCGEAGATGSPPAVVNAVVDALKEFNVDHLDMPLTPVKIWQALQGKATQQNTA</sequence>
<dbReference type="EMBL" id="LT670817">
    <property type="protein sequence ID" value="SHH83757.1"/>
    <property type="molecule type" value="Genomic_DNA"/>
</dbReference>
<dbReference type="Gene3D" id="3.90.1170.50">
    <property type="entry name" value="Aldehyde oxidase/xanthine dehydrogenase, a/b hammerhead"/>
    <property type="match status" value="1"/>
</dbReference>
<keyword evidence="2" id="KW-0560">Oxidoreductase</keyword>
<dbReference type="InterPro" id="IPR016208">
    <property type="entry name" value="Ald_Oxase/xanthine_DH-like"/>
</dbReference>
<dbReference type="Pfam" id="PF02738">
    <property type="entry name" value="MoCoBD_1"/>
    <property type="match status" value="1"/>
</dbReference>
<dbReference type="Pfam" id="PF20256">
    <property type="entry name" value="MoCoBD_2"/>
    <property type="match status" value="1"/>
</dbReference>
<proteinExistence type="predicted"/>
<evidence type="ECO:0000313" key="4">
    <source>
        <dbReference type="EMBL" id="SHH83757.1"/>
    </source>
</evidence>
<dbReference type="OrthoDB" id="8428274at2"/>
<evidence type="ECO:0000259" key="3">
    <source>
        <dbReference type="SMART" id="SM01008"/>
    </source>
</evidence>
<reference evidence="4 5" key="1">
    <citation type="submission" date="2016-11" db="EMBL/GenBank/DDBJ databases">
        <authorList>
            <person name="Jaros S."/>
            <person name="Januszkiewicz K."/>
            <person name="Wedrychowicz H."/>
        </authorList>
    </citation>
    <scope>NUCLEOTIDE SEQUENCE [LARGE SCALE GENOMIC DNA]</scope>
    <source>
        <strain evidence="4 5">GAS138</strain>
    </source>
</reference>
<dbReference type="InterPro" id="IPR037165">
    <property type="entry name" value="AldOxase/xan_DH_Mopterin-bd_sf"/>
</dbReference>
<organism evidence="4 5">
    <name type="scientific">Bradyrhizobium erythrophlei</name>
    <dbReference type="NCBI Taxonomy" id="1437360"/>
    <lineage>
        <taxon>Bacteria</taxon>
        <taxon>Pseudomonadati</taxon>
        <taxon>Pseudomonadota</taxon>
        <taxon>Alphaproteobacteria</taxon>
        <taxon>Hyphomicrobiales</taxon>
        <taxon>Nitrobacteraceae</taxon>
        <taxon>Bradyrhizobium</taxon>
    </lineage>
</organism>
<feature type="domain" description="Aldehyde oxidase/xanthine dehydrogenase a/b hammerhead" evidence="3">
    <location>
        <begin position="37"/>
        <end position="157"/>
    </location>
</feature>
<dbReference type="SMART" id="SM01008">
    <property type="entry name" value="Ald_Xan_dh_C"/>
    <property type="match status" value="1"/>
</dbReference>
<dbReference type="Pfam" id="PF01315">
    <property type="entry name" value="Ald_Xan_dh_C"/>
    <property type="match status" value="1"/>
</dbReference>
<protein>
    <submittedName>
        <fullName evidence="4">Carbon-monoxide dehydrogenase large subunit</fullName>
    </submittedName>
</protein>
<dbReference type="InterPro" id="IPR036856">
    <property type="entry name" value="Ald_Oxase/Xan_DH_a/b_sf"/>
</dbReference>
<dbReference type="Proteomes" id="UP000189796">
    <property type="component" value="Chromosome I"/>
</dbReference>
<keyword evidence="1" id="KW-0500">Molybdenum</keyword>
<dbReference type="PANTHER" id="PTHR11908">
    <property type="entry name" value="XANTHINE DEHYDROGENASE"/>
    <property type="match status" value="1"/>
</dbReference>
<dbReference type="GO" id="GO:0005506">
    <property type="term" value="F:iron ion binding"/>
    <property type="evidence" value="ECO:0007669"/>
    <property type="project" value="InterPro"/>
</dbReference>
<accession>A0A1M5W8F0</accession>
<evidence type="ECO:0000256" key="2">
    <source>
        <dbReference type="ARBA" id="ARBA00023002"/>
    </source>
</evidence>
<dbReference type="InterPro" id="IPR008274">
    <property type="entry name" value="AldOxase/xan_DH_MoCoBD1"/>
</dbReference>
<evidence type="ECO:0000313" key="5">
    <source>
        <dbReference type="Proteomes" id="UP000189796"/>
    </source>
</evidence>
<dbReference type="SUPFAM" id="SSF56003">
    <property type="entry name" value="Molybdenum cofactor-binding domain"/>
    <property type="match status" value="1"/>
</dbReference>
<name>A0A1M5W8F0_9BRAD</name>
<dbReference type="AlphaFoldDB" id="A0A1M5W8F0"/>
<dbReference type="GO" id="GO:0016491">
    <property type="term" value="F:oxidoreductase activity"/>
    <property type="evidence" value="ECO:0007669"/>
    <property type="project" value="UniProtKB-KW"/>
</dbReference>
<evidence type="ECO:0000256" key="1">
    <source>
        <dbReference type="ARBA" id="ARBA00022505"/>
    </source>
</evidence>
<dbReference type="PANTHER" id="PTHR11908:SF132">
    <property type="entry name" value="ALDEHYDE OXIDASE 1-RELATED"/>
    <property type="match status" value="1"/>
</dbReference>
<dbReference type="InterPro" id="IPR000674">
    <property type="entry name" value="Ald_Oxase/Xan_DH_a/b"/>
</dbReference>
<dbReference type="SUPFAM" id="SSF54665">
    <property type="entry name" value="CO dehydrogenase molybdoprotein N-domain-like"/>
    <property type="match status" value="1"/>
</dbReference>
<dbReference type="RefSeq" id="WP_079604820.1">
    <property type="nucleotide sequence ID" value="NZ_LT670817.1"/>
</dbReference>